<proteinExistence type="predicted"/>
<evidence type="ECO:0000313" key="2">
    <source>
        <dbReference type="Proteomes" id="UP000008549"/>
    </source>
</evidence>
<organism evidence="1 2">
    <name type="scientific">Caenorhabditis briggsae</name>
    <dbReference type="NCBI Taxonomy" id="6238"/>
    <lineage>
        <taxon>Eukaryota</taxon>
        <taxon>Metazoa</taxon>
        <taxon>Ecdysozoa</taxon>
        <taxon>Nematoda</taxon>
        <taxon>Chromadorea</taxon>
        <taxon>Rhabditida</taxon>
        <taxon>Rhabditina</taxon>
        <taxon>Rhabditomorpha</taxon>
        <taxon>Rhabditoidea</taxon>
        <taxon>Rhabditidae</taxon>
        <taxon>Peloderinae</taxon>
        <taxon>Caenorhabditis</taxon>
    </lineage>
</organism>
<evidence type="ECO:0000313" key="1">
    <source>
        <dbReference type="EMBL" id="CAR99847.1"/>
    </source>
</evidence>
<name>B6IIW7_CAEBR</name>
<dbReference type="CTD" id="68916978"/>
<dbReference type="HOGENOM" id="CLU_2724487_0_0_1"/>
<dbReference type="Proteomes" id="UP000008549">
    <property type="component" value="Unassembled WGS sequence"/>
</dbReference>
<dbReference type="EMBL" id="HE600919">
    <property type="protein sequence ID" value="CAR99847.1"/>
    <property type="molecule type" value="Genomic_DNA"/>
</dbReference>
<dbReference type="GeneID" id="68916978"/>
<dbReference type="AlphaFoldDB" id="B6IIW7"/>
<accession>B6IIW7</accession>
<sequence>MPRMSHFLIDDRNLLSFSGPEAPPSKSHHHFQFHLLPRLLPINLSPECHTISLASSLIDKHYLALARCQRIL</sequence>
<gene>
    <name evidence="1" type="ORF">CBG25492</name>
    <name evidence="1" type="ORF">CBG_25492</name>
</gene>
<reference evidence="1 2" key="1">
    <citation type="journal article" date="2003" name="PLoS Biol.">
        <title>The genome sequence of Caenorhabditis briggsae: a platform for comparative genomics.</title>
        <authorList>
            <person name="Stein L.D."/>
            <person name="Bao Z."/>
            <person name="Blasiar D."/>
            <person name="Blumenthal T."/>
            <person name="Brent M.R."/>
            <person name="Chen N."/>
            <person name="Chinwalla A."/>
            <person name="Clarke L."/>
            <person name="Clee C."/>
            <person name="Coghlan A."/>
            <person name="Coulson A."/>
            <person name="D'Eustachio P."/>
            <person name="Fitch D.H."/>
            <person name="Fulton L.A."/>
            <person name="Fulton R.E."/>
            <person name="Griffiths-Jones S."/>
            <person name="Harris T.W."/>
            <person name="Hillier L.W."/>
            <person name="Kamath R."/>
            <person name="Kuwabara P.E."/>
            <person name="Mardis E.R."/>
            <person name="Marra M.A."/>
            <person name="Miner T.L."/>
            <person name="Minx P."/>
            <person name="Mullikin J.C."/>
            <person name="Plumb R.W."/>
            <person name="Rogers J."/>
            <person name="Schein J.E."/>
            <person name="Sohrmann M."/>
            <person name="Spieth J."/>
            <person name="Stajich J.E."/>
            <person name="Wei C."/>
            <person name="Willey D."/>
            <person name="Wilson R.K."/>
            <person name="Durbin R."/>
            <person name="Waterston R.H."/>
        </authorList>
    </citation>
    <scope>NUCLEOTIDE SEQUENCE [LARGE SCALE GENOMIC DNA]</scope>
    <source>
        <strain evidence="1 2">AF16</strain>
    </source>
</reference>
<dbReference type="RefSeq" id="XP_045099408.1">
    <property type="nucleotide sequence ID" value="XM_045241870.1"/>
</dbReference>
<protein>
    <submittedName>
        <fullName evidence="1">Protein CBG25492</fullName>
    </submittedName>
</protein>
<reference evidence="1 2" key="2">
    <citation type="journal article" date="2011" name="PLoS Genet.">
        <title>Caenorhabditis briggsae recombinant inbred line genotypes reveal inter-strain incompatibility and the evolution of recombination.</title>
        <authorList>
            <person name="Ross J.A."/>
            <person name="Koboldt D.C."/>
            <person name="Staisch J.E."/>
            <person name="Chamberlin H.M."/>
            <person name="Gupta B.P."/>
            <person name="Miller R.D."/>
            <person name="Baird S.E."/>
            <person name="Haag E.S."/>
        </authorList>
    </citation>
    <scope>NUCLEOTIDE SEQUENCE [LARGE SCALE GENOMIC DNA]</scope>
    <source>
        <strain evidence="1 2">AF16</strain>
    </source>
</reference>
<dbReference type="InParanoid" id="B6IIW7"/>
<keyword evidence="2" id="KW-1185">Reference proteome</keyword>
<dbReference type="KEGG" id="cbr:CBG_25492"/>